<dbReference type="SUPFAM" id="SSF48403">
    <property type="entry name" value="Ankyrin repeat"/>
    <property type="match status" value="1"/>
</dbReference>
<dbReference type="Pfam" id="PF12796">
    <property type="entry name" value="Ank_2"/>
    <property type="match status" value="1"/>
</dbReference>
<dbReference type="InterPro" id="IPR027417">
    <property type="entry name" value="P-loop_NTPase"/>
</dbReference>
<name>A0A8H4KLA7_9HYPO</name>
<dbReference type="Gene3D" id="3.40.50.300">
    <property type="entry name" value="P-loop containing nucleotide triphosphate hydrolases"/>
    <property type="match status" value="1"/>
</dbReference>
<dbReference type="OrthoDB" id="163438at2759"/>
<dbReference type="InterPro" id="IPR056884">
    <property type="entry name" value="NPHP3-like_N"/>
</dbReference>
<proteinExistence type="predicted"/>
<dbReference type="InterPro" id="IPR002110">
    <property type="entry name" value="Ankyrin_rpt"/>
</dbReference>
<dbReference type="AlphaFoldDB" id="A0A8H4KLA7"/>
<feature type="region of interest" description="Disordered" evidence="2">
    <location>
        <begin position="1"/>
        <end position="78"/>
    </location>
</feature>
<feature type="domain" description="NACHT" evidence="3">
    <location>
        <begin position="325"/>
        <end position="473"/>
    </location>
</feature>
<protein>
    <recommendedName>
        <fullName evidence="3">NACHT domain-containing protein</fullName>
    </recommendedName>
</protein>
<evidence type="ECO:0000256" key="1">
    <source>
        <dbReference type="ARBA" id="ARBA00022737"/>
    </source>
</evidence>
<dbReference type="EMBL" id="JAADJG010000208">
    <property type="protein sequence ID" value="KAF4451901.1"/>
    <property type="molecule type" value="Genomic_DNA"/>
</dbReference>
<dbReference type="Gene3D" id="1.25.40.20">
    <property type="entry name" value="Ankyrin repeat-containing domain"/>
    <property type="match status" value="1"/>
</dbReference>
<keyword evidence="5" id="KW-1185">Reference proteome</keyword>
<dbReference type="InterPro" id="IPR036770">
    <property type="entry name" value="Ankyrin_rpt-contain_sf"/>
</dbReference>
<dbReference type="SUPFAM" id="SSF52540">
    <property type="entry name" value="P-loop containing nucleoside triphosphate hydrolases"/>
    <property type="match status" value="1"/>
</dbReference>
<evidence type="ECO:0000313" key="4">
    <source>
        <dbReference type="EMBL" id="KAF4451901.1"/>
    </source>
</evidence>
<dbReference type="Pfam" id="PF24883">
    <property type="entry name" value="NPHP3_N"/>
    <property type="match status" value="1"/>
</dbReference>
<accession>A0A8H4KLA7</accession>
<dbReference type="PROSITE" id="PS50837">
    <property type="entry name" value="NACHT"/>
    <property type="match status" value="1"/>
</dbReference>
<feature type="region of interest" description="Disordered" evidence="2">
    <location>
        <begin position="1115"/>
        <end position="1134"/>
    </location>
</feature>
<keyword evidence="1" id="KW-0677">Repeat</keyword>
<gene>
    <name evidence="4" type="ORF">F53441_5220</name>
</gene>
<evidence type="ECO:0000313" key="5">
    <source>
        <dbReference type="Proteomes" id="UP000605986"/>
    </source>
</evidence>
<reference evidence="4" key="1">
    <citation type="submission" date="2020-01" db="EMBL/GenBank/DDBJ databases">
        <title>Identification and distribution of gene clusters putatively required for synthesis of sphingolipid metabolism inhibitors in phylogenetically diverse species of the filamentous fungus Fusarium.</title>
        <authorList>
            <person name="Kim H.-S."/>
            <person name="Busman M."/>
            <person name="Brown D.W."/>
            <person name="Divon H."/>
            <person name="Uhlig S."/>
            <person name="Proctor R.H."/>
        </authorList>
    </citation>
    <scope>NUCLEOTIDE SEQUENCE</scope>
    <source>
        <strain evidence="4">NRRL 53441</strain>
    </source>
</reference>
<dbReference type="InterPro" id="IPR007111">
    <property type="entry name" value="NACHT_NTPase"/>
</dbReference>
<dbReference type="PANTHER" id="PTHR10039:SF10">
    <property type="entry name" value="NACHT DOMAIN-CONTAINING PROTEIN"/>
    <property type="match status" value="1"/>
</dbReference>
<dbReference type="PANTHER" id="PTHR10039">
    <property type="entry name" value="AMELOGENIN"/>
    <property type="match status" value="1"/>
</dbReference>
<organism evidence="4 5">
    <name type="scientific">Fusarium austroafricanum</name>
    <dbReference type="NCBI Taxonomy" id="2364996"/>
    <lineage>
        <taxon>Eukaryota</taxon>
        <taxon>Fungi</taxon>
        <taxon>Dikarya</taxon>
        <taxon>Ascomycota</taxon>
        <taxon>Pezizomycotina</taxon>
        <taxon>Sordariomycetes</taxon>
        <taxon>Hypocreomycetidae</taxon>
        <taxon>Hypocreales</taxon>
        <taxon>Nectriaceae</taxon>
        <taxon>Fusarium</taxon>
        <taxon>Fusarium concolor species complex</taxon>
    </lineage>
</organism>
<evidence type="ECO:0000256" key="2">
    <source>
        <dbReference type="SAM" id="MobiDB-lite"/>
    </source>
</evidence>
<dbReference type="Proteomes" id="UP000605986">
    <property type="component" value="Unassembled WGS sequence"/>
</dbReference>
<sequence>MSSTSLPREGGLRSRLRQRLSRRSLSYSPDARVTVPRNSPGTPSEIVGAVDQERADESADASLAAFPLGDSGPQDNSTTTNISSIAGTSASAIEVAPTPEIEGITVTSGLWSRAYQEAVQSIGQDVDIAILRGENISQLLKELIEVDKNATDGSVFLRGVAYLKSIQVPLEQFTLVLNVAAPLTTLEPITCAVFGVIKGVTAALVPVYQKLLEFYVSAYELLSKRRTRLVLAVISDTGKLTDIVKEFLKQIKNLRNIVEKVKLEITQDIETMLYEQKISQWLGCDKLTQQSRYHYNLKSIRADSACKFILEMAEFKSWYRAIDYQQLLILGDMGSGKSVMMSFLIDELGERKRHQLPQPMILYHYCQNDETGHALYIFSSLIQSLLRRCVGLRKAFIDWYKQDLLTGNFEPSTSVRKLVGFFQRTVQELDRPLYLVVDGLDECDVESRNTLLKSLRGLSHKTSGLKVVLSSRPWADILEQVDGVPRIEIGAHPERDRIICEKTVQTKLAHLAVDIKRLVVEKLSRFAQGSAIWTNMTVELIARRKIMAYGRMKKFLDTMPLPQELSKLYASLFRRCAGEELDAQGMAATALEVLGAARRRLSILELAWAVAMGTADSGVTSIAELSELVDYQGVLALIQPFVACIDFNDLKKRQVIIVHQSAKEFIWNELSQCRSGHQSVEERPTASGVENSVFNICVRYLLLDEINQVPLLSDEQIAIEELPQNVDLFSDIDATAYTTDCSWEKWEEGMVRYDPADRGFGELFVYASCHWINHFKFVTEDPLPELKCIEKLCQPNSIRLKNWASQSSRPDCVVQARYVFDGSLYDPLSITSLYGSDVLLRKMLENCDFESHKFLPNTAMLAAEQVLQWADLRRLRMLFHGRGTARHLQNLGFFRRIIDSWRFPNINSNDDWDAAFDIINDIPDILVREEWGNELLCLAASRGCLPFIQRLMKLAHQNNDLREELLRGPPREPAHQSIGEAALADHVGVVEYLLEQEGIEEHLHHRNLKGENVLHLASVQCTPAMFRALVPRLPGGISERDCQGKTALMRAIESSRPLQTHVESAQVLLSLSTTHQSERFTEDQQEALQMVEQMQDDLMRNLSTDFNQVSLNRTRSRTSLRVGEKEESQNITAD</sequence>
<evidence type="ECO:0000259" key="3">
    <source>
        <dbReference type="PROSITE" id="PS50837"/>
    </source>
</evidence>
<comment type="caution">
    <text evidence="4">The sequence shown here is derived from an EMBL/GenBank/DDBJ whole genome shotgun (WGS) entry which is preliminary data.</text>
</comment>